<dbReference type="InParanoid" id="A0A024G8I6"/>
<proteinExistence type="predicted"/>
<keyword evidence="2" id="KW-1185">Reference proteome</keyword>
<evidence type="ECO:0000313" key="2">
    <source>
        <dbReference type="Proteomes" id="UP000053237"/>
    </source>
</evidence>
<dbReference type="Proteomes" id="UP000053237">
    <property type="component" value="Unassembled WGS sequence"/>
</dbReference>
<evidence type="ECO:0000313" key="1">
    <source>
        <dbReference type="EMBL" id="CCI42642.1"/>
    </source>
</evidence>
<comment type="caution">
    <text evidence="1">The sequence shown here is derived from an EMBL/GenBank/DDBJ whole genome shotgun (WGS) entry which is preliminary data.</text>
</comment>
<gene>
    <name evidence="1" type="ORF">BN9_034260</name>
</gene>
<dbReference type="EMBL" id="CAIX01000037">
    <property type="protein sequence ID" value="CCI42642.1"/>
    <property type="molecule type" value="Genomic_DNA"/>
</dbReference>
<name>A0A024G8I6_9STRA</name>
<organism evidence="1 2">
    <name type="scientific">Albugo candida</name>
    <dbReference type="NCBI Taxonomy" id="65357"/>
    <lineage>
        <taxon>Eukaryota</taxon>
        <taxon>Sar</taxon>
        <taxon>Stramenopiles</taxon>
        <taxon>Oomycota</taxon>
        <taxon>Peronosporomycetes</taxon>
        <taxon>Albuginales</taxon>
        <taxon>Albuginaceae</taxon>
        <taxon>Albugo</taxon>
    </lineage>
</organism>
<reference evidence="1 2" key="1">
    <citation type="submission" date="2012-05" db="EMBL/GenBank/DDBJ databases">
        <title>Recombination and specialization in a pathogen metapopulation.</title>
        <authorList>
            <person name="Gardiner A."/>
            <person name="Kemen E."/>
            <person name="Schultz-Larsen T."/>
            <person name="MacLean D."/>
            <person name="Van Oosterhout C."/>
            <person name="Jones J.D.G."/>
        </authorList>
    </citation>
    <scope>NUCLEOTIDE SEQUENCE [LARGE SCALE GENOMIC DNA]</scope>
    <source>
        <strain evidence="1 2">Ac Nc2</strain>
    </source>
</reference>
<dbReference type="AlphaFoldDB" id="A0A024G8I6"/>
<protein>
    <submittedName>
        <fullName evidence="1">Uncharacterized protein</fullName>
    </submittedName>
</protein>
<sequence>MNIAASRSRFRFRRIYRSGFGSLVNSFYQNQKEGFWPGYTCLYNSYQGLYDSKVLAFNSLFVSSDQAVVIALSSHQIDTTQDFVER</sequence>
<accession>A0A024G8I6</accession>